<dbReference type="InterPro" id="IPR005538">
    <property type="entry name" value="LrgA/CidA"/>
</dbReference>
<keyword evidence="5 6" id="KW-0472">Membrane</keyword>
<dbReference type="NCBIfam" id="NF003155">
    <property type="entry name" value="PRK04125.1"/>
    <property type="match status" value="1"/>
</dbReference>
<feature type="transmembrane region" description="Helical" evidence="6">
    <location>
        <begin position="91"/>
        <end position="110"/>
    </location>
</feature>
<reference evidence="8 10" key="2">
    <citation type="submission" date="2017-12" db="EMBL/GenBank/DDBJ databases">
        <title>Phylogenetic diversity of female urinary microbiome.</title>
        <authorList>
            <person name="Thomas-White K."/>
            <person name="Wolfe A.J."/>
        </authorList>
    </citation>
    <scope>NUCLEOTIDE SEQUENCE [LARGE SCALE GENOMIC DNA]</scope>
    <source>
        <strain evidence="8 10">UMB0844</strain>
    </source>
</reference>
<evidence type="ECO:0000256" key="2">
    <source>
        <dbReference type="ARBA" id="ARBA00022475"/>
    </source>
</evidence>
<protein>
    <submittedName>
        <fullName evidence="7">LrgA family protein</fullName>
    </submittedName>
    <submittedName>
        <fullName evidence="8">Murein hydrolase transporter LrgA</fullName>
    </submittedName>
</protein>
<comment type="subcellular location">
    <subcellularLocation>
        <location evidence="1">Cell membrane</location>
        <topology evidence="1">Multi-pass membrane protein</topology>
    </subcellularLocation>
</comment>
<keyword evidence="2" id="KW-1003">Cell membrane</keyword>
<keyword evidence="8" id="KW-0378">Hydrolase</keyword>
<sequence length="131" mass="14115">MKKTSFITQAGIFAIILLISHFLAKLSPIPMPASVIGLILLFAGLCLGIIKLEQVEDLAQSLIGVLAFLFVPSGVSLMTSLDIMKASGVQIIFLIAFWTVIAMLIIGYVGQAIEWLKSKAKAKNASTQENH</sequence>
<evidence type="ECO:0000256" key="1">
    <source>
        <dbReference type="ARBA" id="ARBA00004651"/>
    </source>
</evidence>
<evidence type="ECO:0000313" key="10">
    <source>
        <dbReference type="Proteomes" id="UP000234775"/>
    </source>
</evidence>
<organism evidence="7 9">
    <name type="scientific">Aerococcus christensenii</name>
    <dbReference type="NCBI Taxonomy" id="87541"/>
    <lineage>
        <taxon>Bacteria</taxon>
        <taxon>Bacillati</taxon>
        <taxon>Bacillota</taxon>
        <taxon>Bacilli</taxon>
        <taxon>Lactobacillales</taxon>
        <taxon>Aerococcaceae</taxon>
        <taxon>Aerococcus</taxon>
    </lineage>
</organism>
<dbReference type="KEGG" id="acg:AWM71_03105"/>
<keyword evidence="4 6" id="KW-1133">Transmembrane helix</keyword>
<dbReference type="Pfam" id="PF03788">
    <property type="entry name" value="LrgA"/>
    <property type="match status" value="1"/>
</dbReference>
<dbReference type="PANTHER" id="PTHR33931:SF4">
    <property type="entry name" value="ANTIHOLIN-LIKE PROTEIN LRGA"/>
    <property type="match status" value="1"/>
</dbReference>
<evidence type="ECO:0000256" key="4">
    <source>
        <dbReference type="ARBA" id="ARBA00022989"/>
    </source>
</evidence>
<dbReference type="GO" id="GO:0005886">
    <property type="term" value="C:plasma membrane"/>
    <property type="evidence" value="ECO:0007669"/>
    <property type="project" value="UniProtKB-SubCell"/>
</dbReference>
<gene>
    <name evidence="8" type="ORF">CYJ27_00250</name>
    <name evidence="7" type="ORF">HMPREF3187_01013</name>
</gene>
<keyword evidence="10" id="KW-1185">Reference proteome</keyword>
<dbReference type="EMBL" id="PKGZ01000001">
    <property type="protein sequence ID" value="PKY91910.1"/>
    <property type="molecule type" value="Genomic_DNA"/>
</dbReference>
<keyword evidence="3 6" id="KW-0812">Transmembrane</keyword>
<name>A0A120I8N7_9LACT</name>
<comment type="caution">
    <text evidence="7">The sequence shown here is derived from an EMBL/GenBank/DDBJ whole genome shotgun (WGS) entry which is preliminary data.</text>
</comment>
<dbReference type="STRING" id="87541.AWM71_03105"/>
<evidence type="ECO:0000313" key="7">
    <source>
        <dbReference type="EMBL" id="KXB36159.1"/>
    </source>
</evidence>
<dbReference type="OrthoDB" id="3176438at2"/>
<dbReference type="PATRIC" id="fig|87541.4.peg.1004"/>
<proteinExistence type="predicted"/>
<dbReference type="AlphaFoldDB" id="A0A120I8N7"/>
<evidence type="ECO:0000256" key="6">
    <source>
        <dbReference type="SAM" id="Phobius"/>
    </source>
</evidence>
<evidence type="ECO:0000313" key="8">
    <source>
        <dbReference type="EMBL" id="PKY91910.1"/>
    </source>
</evidence>
<evidence type="ECO:0000256" key="5">
    <source>
        <dbReference type="ARBA" id="ARBA00023136"/>
    </source>
</evidence>
<dbReference type="Proteomes" id="UP000070422">
    <property type="component" value="Unassembled WGS sequence"/>
</dbReference>
<evidence type="ECO:0000313" key="9">
    <source>
        <dbReference type="Proteomes" id="UP000070422"/>
    </source>
</evidence>
<accession>A0A120I8N7</accession>
<dbReference type="Proteomes" id="UP000234775">
    <property type="component" value="Unassembled WGS sequence"/>
</dbReference>
<feature type="transmembrane region" description="Helical" evidence="6">
    <location>
        <begin position="6"/>
        <end position="24"/>
    </location>
</feature>
<dbReference type="EMBL" id="LSCQ01000047">
    <property type="protein sequence ID" value="KXB36159.1"/>
    <property type="molecule type" value="Genomic_DNA"/>
</dbReference>
<dbReference type="GO" id="GO:0016787">
    <property type="term" value="F:hydrolase activity"/>
    <property type="evidence" value="ECO:0007669"/>
    <property type="project" value="UniProtKB-KW"/>
</dbReference>
<reference evidence="7 9" key="1">
    <citation type="submission" date="2016-01" db="EMBL/GenBank/DDBJ databases">
        <authorList>
            <person name="Oliw E.H."/>
        </authorList>
    </citation>
    <scope>NUCLEOTIDE SEQUENCE [LARGE SCALE GENOMIC DNA]</scope>
    <source>
        <strain evidence="7 9">KA00635</strain>
    </source>
</reference>
<feature type="transmembrane region" description="Helical" evidence="6">
    <location>
        <begin position="58"/>
        <end position="79"/>
    </location>
</feature>
<dbReference type="PANTHER" id="PTHR33931">
    <property type="entry name" value="HOLIN-LIKE PROTEIN CIDA-RELATED"/>
    <property type="match status" value="1"/>
</dbReference>
<evidence type="ECO:0000256" key="3">
    <source>
        <dbReference type="ARBA" id="ARBA00022692"/>
    </source>
</evidence>
<dbReference type="RefSeq" id="WP_060776617.1">
    <property type="nucleotide sequence ID" value="NZ_CP014159.1"/>
</dbReference>
<feature type="transmembrane region" description="Helical" evidence="6">
    <location>
        <begin position="31"/>
        <end position="52"/>
    </location>
</feature>